<name>A0A1L9BKV9_9BACT</name>
<evidence type="ECO:0000256" key="1">
    <source>
        <dbReference type="ARBA" id="ARBA00022617"/>
    </source>
</evidence>
<keyword evidence="6" id="KW-1185">Reference proteome</keyword>
<dbReference type="AlphaFoldDB" id="A0A1L9BKV9"/>
<dbReference type="InterPro" id="IPR036909">
    <property type="entry name" value="Cyt_c-like_dom_sf"/>
</dbReference>
<dbReference type="EMBL" id="MPIN01000001">
    <property type="protein sequence ID" value="OJH42845.1"/>
    <property type="molecule type" value="Genomic_DNA"/>
</dbReference>
<evidence type="ECO:0000256" key="2">
    <source>
        <dbReference type="ARBA" id="ARBA00022723"/>
    </source>
</evidence>
<keyword evidence="1" id="KW-0349">Heme</keyword>
<dbReference type="OrthoDB" id="9805202at2"/>
<dbReference type="GO" id="GO:0046872">
    <property type="term" value="F:metal ion binding"/>
    <property type="evidence" value="ECO:0007669"/>
    <property type="project" value="UniProtKB-KW"/>
</dbReference>
<dbReference type="GO" id="GO:0009055">
    <property type="term" value="F:electron transfer activity"/>
    <property type="evidence" value="ECO:0007669"/>
    <property type="project" value="InterPro"/>
</dbReference>
<evidence type="ECO:0000259" key="4">
    <source>
        <dbReference type="Pfam" id="PF21342"/>
    </source>
</evidence>
<keyword evidence="2" id="KW-0479">Metal-binding</keyword>
<proteinExistence type="predicted"/>
<dbReference type="GO" id="GO:0020037">
    <property type="term" value="F:heme binding"/>
    <property type="evidence" value="ECO:0007669"/>
    <property type="project" value="InterPro"/>
</dbReference>
<organism evidence="5 6">
    <name type="scientific">Cystobacter ferrugineus</name>
    <dbReference type="NCBI Taxonomy" id="83449"/>
    <lineage>
        <taxon>Bacteria</taxon>
        <taxon>Pseudomonadati</taxon>
        <taxon>Myxococcota</taxon>
        <taxon>Myxococcia</taxon>
        <taxon>Myxococcales</taxon>
        <taxon>Cystobacterineae</taxon>
        <taxon>Archangiaceae</taxon>
        <taxon>Cystobacter</taxon>
    </lineage>
</organism>
<accession>A0A1L9BKV9</accession>
<dbReference type="STRING" id="83449.BON30_01095"/>
<evidence type="ECO:0000256" key="3">
    <source>
        <dbReference type="ARBA" id="ARBA00023004"/>
    </source>
</evidence>
<evidence type="ECO:0000313" key="5">
    <source>
        <dbReference type="EMBL" id="OJH42845.1"/>
    </source>
</evidence>
<keyword evidence="3" id="KW-0408">Iron</keyword>
<dbReference type="InterPro" id="IPR009056">
    <property type="entry name" value="Cyt_c-like_dom"/>
</dbReference>
<protein>
    <recommendedName>
        <fullName evidence="4">Cytochrome c domain-containing protein</fullName>
    </recommendedName>
</protein>
<reference evidence="5 6" key="2">
    <citation type="submission" date="2016-12" db="EMBL/GenBank/DDBJ databases">
        <title>Draft Genome Sequence of Cystobacter ferrugineus Strain Cbfe23.</title>
        <authorList>
            <person name="Akbar S."/>
            <person name="Dowd S.E."/>
            <person name="Stevens D.C."/>
        </authorList>
    </citation>
    <scope>NUCLEOTIDE SEQUENCE [LARGE SCALE GENOMIC DNA]</scope>
    <source>
        <strain evidence="5 6">Cbfe23</strain>
    </source>
</reference>
<gene>
    <name evidence="5" type="ORF">BON30_01095</name>
</gene>
<dbReference type="Pfam" id="PF21342">
    <property type="entry name" value="SoxA-TsdA_cyt-c"/>
    <property type="match status" value="1"/>
</dbReference>
<dbReference type="Proteomes" id="UP000182229">
    <property type="component" value="Unassembled WGS sequence"/>
</dbReference>
<dbReference type="SUPFAM" id="SSF46626">
    <property type="entry name" value="Cytochrome c"/>
    <property type="match status" value="1"/>
</dbReference>
<reference evidence="6" key="1">
    <citation type="submission" date="2016-11" db="EMBL/GenBank/DDBJ databases">
        <authorList>
            <person name="Shukria A."/>
            <person name="Stevens D.C."/>
        </authorList>
    </citation>
    <scope>NUCLEOTIDE SEQUENCE [LARGE SCALE GENOMIC DNA]</scope>
    <source>
        <strain evidence="6">Cbfe23</strain>
    </source>
</reference>
<dbReference type="Gene3D" id="1.10.760.10">
    <property type="entry name" value="Cytochrome c-like domain"/>
    <property type="match status" value="1"/>
</dbReference>
<comment type="caution">
    <text evidence="5">The sequence shown here is derived from an EMBL/GenBank/DDBJ whole genome shotgun (WGS) entry which is preliminary data.</text>
</comment>
<evidence type="ECO:0000313" key="6">
    <source>
        <dbReference type="Proteomes" id="UP000182229"/>
    </source>
</evidence>
<sequence>MCHPDAANTHPETYPKYQVQLGRVALLRDMVNWCIENPVRGKPLAEDDPRMKAMEAYILAQRKGVKLEYGKH</sequence>
<feature type="domain" description="Cytochrome c" evidence="4">
    <location>
        <begin position="2"/>
        <end position="66"/>
    </location>
</feature>